<reference evidence="2 3" key="1">
    <citation type="submission" date="2020-08" db="EMBL/GenBank/DDBJ databases">
        <title>Genomic Encyclopedia of Type Strains, Phase IV (KMG-IV): sequencing the most valuable type-strain genomes for metagenomic binning, comparative biology and taxonomic classification.</title>
        <authorList>
            <person name="Goeker M."/>
        </authorList>
    </citation>
    <scope>NUCLEOTIDE SEQUENCE [LARGE SCALE GENOMIC DNA]</scope>
    <source>
        <strain evidence="2 3">DSM 21769</strain>
    </source>
</reference>
<dbReference type="AlphaFoldDB" id="A0A841Q033"/>
<dbReference type="EMBL" id="JACHHJ010000001">
    <property type="protein sequence ID" value="MBB6448578.1"/>
    <property type="molecule type" value="Genomic_DNA"/>
</dbReference>
<feature type="compositionally biased region" description="Basic and acidic residues" evidence="1">
    <location>
        <begin position="7"/>
        <end position="26"/>
    </location>
</feature>
<keyword evidence="3" id="KW-1185">Reference proteome</keyword>
<dbReference type="RefSeq" id="WP_184402556.1">
    <property type="nucleotide sequence ID" value="NZ_JACHHJ010000001.1"/>
</dbReference>
<accession>A0A841Q033</accession>
<feature type="compositionally biased region" description="Acidic residues" evidence="1">
    <location>
        <begin position="27"/>
        <end position="40"/>
    </location>
</feature>
<evidence type="ECO:0000313" key="3">
    <source>
        <dbReference type="Proteomes" id="UP000568839"/>
    </source>
</evidence>
<evidence type="ECO:0000313" key="2">
    <source>
        <dbReference type="EMBL" id="MBB6448578.1"/>
    </source>
</evidence>
<comment type="caution">
    <text evidence="2">The sequence shown here is derived from an EMBL/GenBank/DDBJ whole genome shotgun (WGS) entry which is preliminary data.</text>
</comment>
<organism evidence="2 3">
    <name type="scientific">Geomicrobium halophilum</name>
    <dbReference type="NCBI Taxonomy" id="549000"/>
    <lineage>
        <taxon>Bacteria</taxon>
        <taxon>Bacillati</taxon>
        <taxon>Bacillota</taxon>
        <taxon>Bacilli</taxon>
        <taxon>Bacillales</taxon>
        <taxon>Geomicrobium</taxon>
    </lineage>
</organism>
<evidence type="ECO:0000256" key="1">
    <source>
        <dbReference type="SAM" id="MobiDB-lite"/>
    </source>
</evidence>
<name>A0A841Q033_9BACL</name>
<feature type="region of interest" description="Disordered" evidence="1">
    <location>
        <begin position="1"/>
        <end position="64"/>
    </location>
</feature>
<sequence length="64" mass="7601">MNRKNRKEHDPLRVEGEGKAKFKPGPEEDTDDMLEDPIPDEELKYNEREEKDKRKSKNDSLSEE</sequence>
<protein>
    <submittedName>
        <fullName evidence="2">Uncharacterized protein</fullName>
    </submittedName>
</protein>
<gene>
    <name evidence="2" type="ORF">HNR44_000527</name>
</gene>
<dbReference type="Proteomes" id="UP000568839">
    <property type="component" value="Unassembled WGS sequence"/>
</dbReference>
<feature type="compositionally biased region" description="Basic and acidic residues" evidence="1">
    <location>
        <begin position="41"/>
        <end position="64"/>
    </location>
</feature>
<proteinExistence type="predicted"/>